<sequence>MSWIEYKGFDHGAFEFAGWVWGLIIVYFASPLIFYIVLPAITNRFHSRLKIKKNQIVICVLGDLGHSPRMCYHAESFAKLGYQVKLCGYVESLLPLDILNDEEIDIYQIKVIKNYFHLPYILFGLLKVLYQSITLTSLLFNVMENSNYILIQNPPSLPILLIIVILKKFWFKNCKIIIDWHNLNYTILNLKFQNLQHPIVKFMKFYESFLSKYSYLNLVVSKKMGIFLNKEFGINKAKIITLYDKAANHFKPVSSQDEKLKIIAKFPQIFEVSNNFFEFEANKDKIIISSTSFSEDEDFSVLIQALMLYDEEINKSLPNLLVIITGKGPLKEKFLNQVKKADFTKIIVKTIWVSSEDYPTILSVADLGVSLHKSSSGVDLPMKIVDLFGCGIPVISLTFDSIEELVKDGVNGILVKDFIGMFNALEILLNENNGPESLEKIKKGAMLESQERWDETWNTTFGSLFRLD</sequence>
<evidence type="ECO:0000256" key="9">
    <source>
        <dbReference type="ARBA" id="ARBA00022824"/>
    </source>
</evidence>
<name>A0A1E4TSK4_PACTA</name>
<comment type="similarity">
    <text evidence="3">Belongs to the glycosyltransferase group 1 family.</text>
</comment>
<keyword evidence="21" id="KW-1185">Reference proteome</keyword>
<organism evidence="20 21">
    <name type="scientific">Pachysolen tannophilus NRRL Y-2460</name>
    <dbReference type="NCBI Taxonomy" id="669874"/>
    <lineage>
        <taxon>Eukaryota</taxon>
        <taxon>Fungi</taxon>
        <taxon>Dikarya</taxon>
        <taxon>Ascomycota</taxon>
        <taxon>Saccharomycotina</taxon>
        <taxon>Pichiomycetes</taxon>
        <taxon>Pachysolenaceae</taxon>
        <taxon>Pachysolen</taxon>
    </lineage>
</organism>
<dbReference type="STRING" id="669874.A0A1E4TSK4"/>
<dbReference type="PANTHER" id="PTHR13036">
    <property type="entry name" value="BETA1,4 MANNOSYLTRANSFERASE"/>
    <property type="match status" value="1"/>
</dbReference>
<evidence type="ECO:0000256" key="1">
    <source>
        <dbReference type="ARBA" id="ARBA00004389"/>
    </source>
</evidence>
<dbReference type="UniPathway" id="UPA00378"/>
<keyword evidence="7" id="KW-0808">Transferase</keyword>
<dbReference type="EC" id="2.4.1.142" evidence="4"/>
<comment type="function">
    <text evidence="12">Participates in the formation of the lipid-linked precursor oligosaccharide for N-glycosylation. Involved in assembling the dolichol-pyrophosphate-GlcNAc(2)-Man(5) intermediate on the cytoplasmic surface of the ER.</text>
</comment>
<dbReference type="EMBL" id="KV454015">
    <property type="protein sequence ID" value="ODV94648.1"/>
    <property type="molecule type" value="Genomic_DNA"/>
</dbReference>
<dbReference type="SUPFAM" id="SSF53756">
    <property type="entry name" value="UDP-Glycosyltransferase/glycogen phosphorylase"/>
    <property type="match status" value="1"/>
</dbReference>
<evidence type="ECO:0000256" key="2">
    <source>
        <dbReference type="ARBA" id="ARBA00004922"/>
    </source>
</evidence>
<evidence type="ECO:0000313" key="20">
    <source>
        <dbReference type="EMBL" id="ODV94648.1"/>
    </source>
</evidence>
<feature type="transmembrane region" description="Helical" evidence="18">
    <location>
        <begin position="20"/>
        <end position="42"/>
    </location>
</feature>
<gene>
    <name evidence="20" type="ORF">PACTADRAFT_3531</name>
</gene>
<keyword evidence="10 18" id="KW-1133">Transmembrane helix</keyword>
<dbReference type="Gene3D" id="3.40.50.2000">
    <property type="entry name" value="Glycogen Phosphorylase B"/>
    <property type="match status" value="2"/>
</dbReference>
<evidence type="ECO:0000256" key="3">
    <source>
        <dbReference type="ARBA" id="ARBA00006122"/>
    </source>
</evidence>
<feature type="domain" description="Glycosyl transferase family 1" evidence="19">
    <location>
        <begin position="279"/>
        <end position="440"/>
    </location>
</feature>
<evidence type="ECO:0000256" key="15">
    <source>
        <dbReference type="ARBA" id="ARBA00031566"/>
    </source>
</evidence>
<evidence type="ECO:0000256" key="13">
    <source>
        <dbReference type="ARBA" id="ARBA00030745"/>
    </source>
</evidence>
<keyword evidence="8 18" id="KW-0812">Transmembrane</keyword>
<dbReference type="PANTHER" id="PTHR13036:SF0">
    <property type="entry name" value="CHITOBIOSYLDIPHOSPHODOLICHOL BETA-MANNOSYLTRANSFERASE"/>
    <property type="match status" value="1"/>
</dbReference>
<evidence type="ECO:0000256" key="12">
    <source>
        <dbReference type="ARBA" id="ARBA00024899"/>
    </source>
</evidence>
<evidence type="ECO:0000313" key="21">
    <source>
        <dbReference type="Proteomes" id="UP000094236"/>
    </source>
</evidence>
<comment type="subcellular location">
    <subcellularLocation>
        <location evidence="1">Endoplasmic reticulum membrane</location>
        <topology evidence="1">Single-pass membrane protein</topology>
    </subcellularLocation>
</comment>
<feature type="transmembrane region" description="Helical" evidence="18">
    <location>
        <begin position="120"/>
        <end position="142"/>
    </location>
</feature>
<keyword evidence="11 18" id="KW-0472">Membrane</keyword>
<evidence type="ECO:0000256" key="18">
    <source>
        <dbReference type="SAM" id="Phobius"/>
    </source>
</evidence>
<reference evidence="21" key="1">
    <citation type="submission" date="2016-05" db="EMBL/GenBank/DDBJ databases">
        <title>Comparative genomics of biotechnologically important yeasts.</title>
        <authorList>
            <consortium name="DOE Joint Genome Institute"/>
            <person name="Riley R."/>
            <person name="Haridas S."/>
            <person name="Wolfe K.H."/>
            <person name="Lopes M.R."/>
            <person name="Hittinger C.T."/>
            <person name="Goker M."/>
            <person name="Salamov A."/>
            <person name="Wisecaver J."/>
            <person name="Long T.M."/>
            <person name="Aerts A.L."/>
            <person name="Barry K."/>
            <person name="Choi C."/>
            <person name="Clum A."/>
            <person name="Coughlan A.Y."/>
            <person name="Deshpande S."/>
            <person name="Douglass A.P."/>
            <person name="Hanson S.J."/>
            <person name="Klenk H.-P."/>
            <person name="Labutti K."/>
            <person name="Lapidus A."/>
            <person name="Lindquist E."/>
            <person name="Lipzen A."/>
            <person name="Meier-Kolthoff J.P."/>
            <person name="Ohm R.A."/>
            <person name="Otillar R.P."/>
            <person name="Pangilinan J."/>
            <person name="Peng Y."/>
            <person name="Rokas A."/>
            <person name="Rosa C.A."/>
            <person name="Scheuner C."/>
            <person name="Sibirny A.A."/>
            <person name="Slot J.C."/>
            <person name="Stielow J.B."/>
            <person name="Sun H."/>
            <person name="Kurtzman C.P."/>
            <person name="Blackwell M."/>
            <person name="Grigoriev I.V."/>
            <person name="Jeffries T.W."/>
        </authorList>
    </citation>
    <scope>NUCLEOTIDE SEQUENCE [LARGE SCALE GENOMIC DNA]</scope>
    <source>
        <strain evidence="21">NRRL Y-2460</strain>
    </source>
</reference>
<evidence type="ECO:0000256" key="16">
    <source>
        <dbReference type="ARBA" id="ARBA00033088"/>
    </source>
</evidence>
<evidence type="ECO:0000256" key="4">
    <source>
        <dbReference type="ARBA" id="ARBA00012611"/>
    </source>
</evidence>
<dbReference type="Pfam" id="PF00534">
    <property type="entry name" value="Glycos_transf_1"/>
    <property type="match status" value="1"/>
</dbReference>
<dbReference type="OrthoDB" id="614844at2759"/>
<keyword evidence="9" id="KW-0256">Endoplasmic reticulum</keyword>
<evidence type="ECO:0000256" key="8">
    <source>
        <dbReference type="ARBA" id="ARBA00022692"/>
    </source>
</evidence>
<dbReference type="GO" id="GO:0004578">
    <property type="term" value="F:chitobiosyldiphosphodolichol beta-mannosyltransferase activity"/>
    <property type="evidence" value="ECO:0007669"/>
    <property type="project" value="UniProtKB-EC"/>
</dbReference>
<evidence type="ECO:0000256" key="5">
    <source>
        <dbReference type="ARBA" id="ARBA00015841"/>
    </source>
</evidence>
<dbReference type="AlphaFoldDB" id="A0A1E4TSK4"/>
<protein>
    <recommendedName>
        <fullName evidence="5">Chitobiosyldiphosphodolichol beta-mannosyltransferase</fullName>
        <ecNumber evidence="4">2.4.1.142</ecNumber>
    </recommendedName>
    <alternativeName>
        <fullName evidence="13">Asparagine-linked glycosylation protein 1</fullName>
    </alternativeName>
    <alternativeName>
        <fullName evidence="15">Beta-1,4-mannosyltransferase</fullName>
    </alternativeName>
    <alternativeName>
        <fullName evidence="16">GDP-Man:GlcNAc2-PP-dolichol mannosyltransferase</fullName>
    </alternativeName>
    <alternativeName>
        <fullName evidence="14">GDP-mannose-dolichol diphosphochitobiose mannosyltransferase</fullName>
    </alternativeName>
</protein>
<evidence type="ECO:0000256" key="14">
    <source>
        <dbReference type="ARBA" id="ARBA00031434"/>
    </source>
</evidence>
<evidence type="ECO:0000256" key="6">
    <source>
        <dbReference type="ARBA" id="ARBA00022676"/>
    </source>
</evidence>
<dbReference type="Proteomes" id="UP000094236">
    <property type="component" value="Unassembled WGS sequence"/>
</dbReference>
<evidence type="ECO:0000256" key="11">
    <source>
        <dbReference type="ARBA" id="ARBA00023136"/>
    </source>
</evidence>
<dbReference type="InterPro" id="IPR001296">
    <property type="entry name" value="Glyco_trans_1"/>
</dbReference>
<comment type="pathway">
    <text evidence="2">Protein modification; protein glycosylation.</text>
</comment>
<comment type="catalytic activity">
    <reaction evidence="17">
        <text>an N,N'-diacetylchitobiosyl-diphospho-di-trans,poly-cis-dolichol + GDP-alpha-D-mannose = a beta-D-Man-(1-&gt;4)-beta-D-GlcNAc-(1-&gt;4)-alpha-D-GlcNAc-diphospho-di-trans,poly-cis-dolichol + GDP + H(+)</text>
        <dbReference type="Rhea" id="RHEA:13865"/>
        <dbReference type="Rhea" id="RHEA-COMP:19510"/>
        <dbReference type="Rhea" id="RHEA-COMP:19511"/>
        <dbReference type="ChEBI" id="CHEBI:15378"/>
        <dbReference type="ChEBI" id="CHEBI:57269"/>
        <dbReference type="ChEBI" id="CHEBI:57527"/>
        <dbReference type="ChEBI" id="CHEBI:58189"/>
        <dbReference type="ChEBI" id="CHEBI:58472"/>
        <dbReference type="EC" id="2.4.1.142"/>
    </reaction>
    <physiologicalReaction direction="left-to-right" evidence="17">
        <dbReference type="Rhea" id="RHEA:13866"/>
    </physiologicalReaction>
</comment>
<dbReference type="GO" id="GO:0098554">
    <property type="term" value="C:cytoplasmic side of endoplasmic reticulum membrane"/>
    <property type="evidence" value="ECO:0007669"/>
    <property type="project" value="EnsemblFungi"/>
</dbReference>
<evidence type="ECO:0000259" key="19">
    <source>
        <dbReference type="Pfam" id="PF00534"/>
    </source>
</evidence>
<evidence type="ECO:0000256" key="10">
    <source>
        <dbReference type="ARBA" id="ARBA00022989"/>
    </source>
</evidence>
<feature type="transmembrane region" description="Helical" evidence="18">
    <location>
        <begin position="148"/>
        <end position="166"/>
    </location>
</feature>
<accession>A0A1E4TSK4</accession>
<evidence type="ECO:0000256" key="7">
    <source>
        <dbReference type="ARBA" id="ARBA00022679"/>
    </source>
</evidence>
<dbReference type="InterPro" id="IPR026051">
    <property type="entry name" value="ALG1-like"/>
</dbReference>
<keyword evidence="6" id="KW-0328">Glycosyltransferase</keyword>
<evidence type="ECO:0000256" key="17">
    <source>
        <dbReference type="ARBA" id="ARBA00045071"/>
    </source>
</evidence>
<proteinExistence type="inferred from homology"/>
<dbReference type="GO" id="GO:0006488">
    <property type="term" value="P:dolichol-linked oligosaccharide biosynthetic process"/>
    <property type="evidence" value="ECO:0007669"/>
    <property type="project" value="EnsemblFungi"/>
</dbReference>